<accession>A0A922AHG1</accession>
<dbReference type="InterPro" id="IPR001721">
    <property type="entry name" value="TD_ACT-like"/>
</dbReference>
<organism evidence="8 9">
    <name type="scientific">Carya illinoinensis</name>
    <name type="common">Pecan</name>
    <dbReference type="NCBI Taxonomy" id="32201"/>
    <lineage>
        <taxon>Eukaryota</taxon>
        <taxon>Viridiplantae</taxon>
        <taxon>Streptophyta</taxon>
        <taxon>Embryophyta</taxon>
        <taxon>Tracheophyta</taxon>
        <taxon>Spermatophyta</taxon>
        <taxon>Magnoliopsida</taxon>
        <taxon>eudicotyledons</taxon>
        <taxon>Gunneridae</taxon>
        <taxon>Pentapetalae</taxon>
        <taxon>rosids</taxon>
        <taxon>fabids</taxon>
        <taxon>Fagales</taxon>
        <taxon>Juglandaceae</taxon>
        <taxon>Carya</taxon>
    </lineage>
</organism>
<name>A0A922AHG1_CARIL</name>
<reference evidence="8" key="1">
    <citation type="submission" date="2021-01" db="EMBL/GenBank/DDBJ databases">
        <authorList>
            <person name="Lovell J.T."/>
            <person name="Bentley N."/>
            <person name="Bhattarai G."/>
            <person name="Jenkins J.W."/>
            <person name="Sreedasyam A."/>
            <person name="Alarcon Y."/>
            <person name="Bock C."/>
            <person name="Boston L."/>
            <person name="Carlson J."/>
            <person name="Cervantes K."/>
            <person name="Clermont K."/>
            <person name="Krom N."/>
            <person name="Kubenka K."/>
            <person name="Mamidi S."/>
            <person name="Mattison C."/>
            <person name="Monteros M."/>
            <person name="Pisani C."/>
            <person name="Plott C."/>
            <person name="Rajasekar S."/>
            <person name="Rhein H.S."/>
            <person name="Rohla C."/>
            <person name="Song M."/>
            <person name="Hilaire R.S."/>
            <person name="Shu S."/>
            <person name="Wells L."/>
            <person name="Wang X."/>
            <person name="Webber J."/>
            <person name="Heerema R.J."/>
            <person name="Klein P."/>
            <person name="Conner P."/>
            <person name="Grauke L."/>
            <person name="Grimwood J."/>
            <person name="Schmutz J."/>
            <person name="Randall J.J."/>
        </authorList>
    </citation>
    <scope>NUCLEOTIDE SEQUENCE</scope>
    <source>
        <tissue evidence="8">Leaf</tissue>
    </source>
</reference>
<dbReference type="GO" id="GO:0006565">
    <property type="term" value="P:L-serine catabolic process"/>
    <property type="evidence" value="ECO:0007669"/>
    <property type="project" value="TreeGrafter"/>
</dbReference>
<feature type="domain" description="ACT-like" evidence="7">
    <location>
        <begin position="117"/>
        <end position="188"/>
    </location>
</feature>
<comment type="pathway">
    <text evidence="5">Amino-acid biosynthesis.</text>
</comment>
<comment type="cofactor">
    <cofactor evidence="1">
        <name>pyridoxal 5'-phosphate</name>
        <dbReference type="ChEBI" id="CHEBI:597326"/>
    </cofactor>
</comment>
<dbReference type="GO" id="GO:0009097">
    <property type="term" value="P:isoleucine biosynthetic process"/>
    <property type="evidence" value="ECO:0007669"/>
    <property type="project" value="TreeGrafter"/>
</dbReference>
<protein>
    <recommendedName>
        <fullName evidence="7">ACT-like domain-containing protein</fullName>
    </recommendedName>
</protein>
<dbReference type="GO" id="GO:0006567">
    <property type="term" value="P:L-threonine catabolic process"/>
    <property type="evidence" value="ECO:0007669"/>
    <property type="project" value="TreeGrafter"/>
</dbReference>
<gene>
    <name evidence="8" type="ORF">I3842_14G107700</name>
</gene>
<feature type="transmembrane region" description="Helical" evidence="6">
    <location>
        <begin position="12"/>
        <end position="31"/>
    </location>
</feature>
<dbReference type="InterPro" id="IPR001926">
    <property type="entry name" value="TrpB-like_PALP"/>
</dbReference>
<dbReference type="Pfam" id="PF00291">
    <property type="entry name" value="PALP"/>
    <property type="match status" value="1"/>
</dbReference>
<dbReference type="GO" id="GO:0004794">
    <property type="term" value="F:threonine deaminase activity"/>
    <property type="evidence" value="ECO:0007669"/>
    <property type="project" value="TreeGrafter"/>
</dbReference>
<evidence type="ECO:0000313" key="8">
    <source>
        <dbReference type="EMBL" id="KAG6678961.1"/>
    </source>
</evidence>
<evidence type="ECO:0000259" key="7">
    <source>
        <dbReference type="PROSITE" id="PS51672"/>
    </source>
</evidence>
<dbReference type="Proteomes" id="UP000811246">
    <property type="component" value="Chromosome 14"/>
</dbReference>
<dbReference type="PANTHER" id="PTHR48078">
    <property type="entry name" value="THREONINE DEHYDRATASE, MITOCHONDRIAL-RELATED"/>
    <property type="match status" value="1"/>
</dbReference>
<dbReference type="AlphaFoldDB" id="A0A922AHG1"/>
<keyword evidence="2" id="KW-0028">Amino-acid biosynthesis</keyword>
<sequence length="198" mass="21445">MEIVRQMPTPLHAIFVPVGGGGLIAGIAAYVKTVCPEVKIIGVEPYDANSMALSLFHGQRIMLDNIGRFADGVAMEVVGEETFKLCRELMDGVVLVNQDAICASIKASDGSSIENEILCRFVIPERPGALMKLLDAFGGRWNISMLNYQRQGQNGGDVLVGLKVLSSEMDEFKALANSLGSDYAFEISNETLPLLLHQ</sequence>
<keyword evidence="6" id="KW-0812">Transmembrane</keyword>
<dbReference type="Pfam" id="PF00585">
    <property type="entry name" value="Thr_dehydrat_C"/>
    <property type="match status" value="1"/>
</dbReference>
<evidence type="ECO:0000256" key="6">
    <source>
        <dbReference type="SAM" id="Phobius"/>
    </source>
</evidence>
<dbReference type="PROSITE" id="PS51672">
    <property type="entry name" value="ACT_LIKE"/>
    <property type="match status" value="1"/>
</dbReference>
<dbReference type="EMBL" id="CM031838">
    <property type="protein sequence ID" value="KAG6678961.1"/>
    <property type="molecule type" value="Genomic_DNA"/>
</dbReference>
<keyword evidence="6" id="KW-1133">Transmembrane helix</keyword>
<keyword evidence="6" id="KW-0472">Membrane</keyword>
<comment type="caution">
    <text evidence="8">The sequence shown here is derived from an EMBL/GenBank/DDBJ whole genome shotgun (WGS) entry which is preliminary data.</text>
</comment>
<dbReference type="PANTHER" id="PTHR48078:SF11">
    <property type="entry name" value="THREONINE DEHYDRATASE, MITOCHONDRIAL"/>
    <property type="match status" value="1"/>
</dbReference>
<dbReference type="GO" id="GO:0003941">
    <property type="term" value="F:L-serine ammonia-lyase activity"/>
    <property type="evidence" value="ECO:0007669"/>
    <property type="project" value="TreeGrafter"/>
</dbReference>
<proteinExistence type="predicted"/>
<evidence type="ECO:0000256" key="5">
    <source>
        <dbReference type="ARBA" id="ARBA00029440"/>
    </source>
</evidence>
<evidence type="ECO:0000256" key="2">
    <source>
        <dbReference type="ARBA" id="ARBA00022605"/>
    </source>
</evidence>
<keyword evidence="3" id="KW-0663">Pyridoxal phosphate</keyword>
<dbReference type="InterPro" id="IPR050147">
    <property type="entry name" value="Ser/Thr_Dehydratase"/>
</dbReference>
<evidence type="ECO:0000256" key="3">
    <source>
        <dbReference type="ARBA" id="ARBA00022898"/>
    </source>
</evidence>
<keyword evidence="4" id="KW-0456">Lyase</keyword>
<evidence type="ECO:0000256" key="4">
    <source>
        <dbReference type="ARBA" id="ARBA00023239"/>
    </source>
</evidence>
<evidence type="ECO:0000256" key="1">
    <source>
        <dbReference type="ARBA" id="ARBA00001933"/>
    </source>
</evidence>
<evidence type="ECO:0000313" key="9">
    <source>
        <dbReference type="Proteomes" id="UP000811246"/>
    </source>
</evidence>